<gene>
    <name evidence="2" type="ORF">D3874_01865</name>
</gene>
<feature type="compositionally biased region" description="Pro residues" evidence="1">
    <location>
        <begin position="227"/>
        <end position="237"/>
    </location>
</feature>
<feature type="compositionally biased region" description="Low complexity" evidence="1">
    <location>
        <begin position="56"/>
        <end position="74"/>
    </location>
</feature>
<organism evidence="2 3">
    <name type="scientific">Oleomonas cavernae</name>
    <dbReference type="NCBI Taxonomy" id="2320859"/>
    <lineage>
        <taxon>Bacteria</taxon>
        <taxon>Pseudomonadati</taxon>
        <taxon>Pseudomonadota</taxon>
        <taxon>Alphaproteobacteria</taxon>
        <taxon>Acetobacterales</taxon>
        <taxon>Acetobacteraceae</taxon>
        <taxon>Oleomonas</taxon>
    </lineage>
</organism>
<keyword evidence="3" id="KW-1185">Reference proteome</keyword>
<evidence type="ECO:0000313" key="3">
    <source>
        <dbReference type="Proteomes" id="UP000284605"/>
    </source>
</evidence>
<feature type="region of interest" description="Disordered" evidence="1">
    <location>
        <begin position="124"/>
        <end position="237"/>
    </location>
</feature>
<sequence length="237" mass="23272">MDIAPLPAPVSNPAPSASAEPPRERDGAPSFAERLDEQSGARHAKQAARLEKKTAATDQAPAPATAQAPVDDATMTVESSGKGANPGTRLEDSAAALASEKVADDAATDPAAVMTQMLQGLTAPAQAAPNAPKAPAGGVEATAKPDPREALATAAKAGAEAAEAAAKTDGDDTASAPADDAAATADMPPAPAPTADNSQVATAGTGTPVVTPPPSPHGHEAAAPARHPCPLPPRPWA</sequence>
<comment type="caution">
    <text evidence="2">The sequence shown here is derived from an EMBL/GenBank/DDBJ whole genome shotgun (WGS) entry which is preliminary data.</text>
</comment>
<feature type="compositionally biased region" description="Pro residues" evidence="1">
    <location>
        <begin position="1"/>
        <end position="12"/>
    </location>
</feature>
<evidence type="ECO:0000256" key="1">
    <source>
        <dbReference type="SAM" id="MobiDB-lite"/>
    </source>
</evidence>
<protein>
    <submittedName>
        <fullName evidence="2">Uncharacterized protein</fullName>
    </submittedName>
</protein>
<name>A0A418WTK9_9PROT</name>
<feature type="compositionally biased region" description="Basic and acidic residues" evidence="1">
    <location>
        <begin position="21"/>
        <end position="40"/>
    </location>
</feature>
<dbReference type="EMBL" id="QYUK01000008">
    <property type="protein sequence ID" value="RJF94602.1"/>
    <property type="molecule type" value="Genomic_DNA"/>
</dbReference>
<dbReference type="AlphaFoldDB" id="A0A418WTK9"/>
<evidence type="ECO:0000313" key="2">
    <source>
        <dbReference type="EMBL" id="RJF94602.1"/>
    </source>
</evidence>
<reference evidence="2 3" key="1">
    <citation type="submission" date="2018-09" db="EMBL/GenBank/DDBJ databases">
        <authorList>
            <person name="Zhu H."/>
        </authorList>
    </citation>
    <scope>NUCLEOTIDE SEQUENCE [LARGE SCALE GENOMIC DNA]</scope>
    <source>
        <strain evidence="2 3">K1W22B-8</strain>
    </source>
</reference>
<dbReference type="Proteomes" id="UP000284605">
    <property type="component" value="Unassembled WGS sequence"/>
</dbReference>
<accession>A0A418WTK9</accession>
<feature type="compositionally biased region" description="Low complexity" evidence="1">
    <location>
        <begin position="150"/>
        <end position="209"/>
    </location>
</feature>
<dbReference type="RefSeq" id="WP_119775836.1">
    <property type="nucleotide sequence ID" value="NZ_QYUK01000008.1"/>
</dbReference>
<feature type="region of interest" description="Disordered" evidence="1">
    <location>
        <begin position="1"/>
        <end position="106"/>
    </location>
</feature>
<feature type="compositionally biased region" description="Low complexity" evidence="1">
    <location>
        <begin position="124"/>
        <end position="136"/>
    </location>
</feature>
<proteinExistence type="predicted"/>